<accession>A0A267GS43</accession>
<dbReference type="AlphaFoldDB" id="A0A267GS43"/>
<sequence>MKLKIFLIVGCLVAICCQPVTVDCRPASVNRRNVRHEASSSAATAELLPRQRRGAEIQILQAMLCKYYRRERLKLPKSCKSD</sequence>
<keyword evidence="1" id="KW-0732">Signal</keyword>
<feature type="signal peptide" evidence="1">
    <location>
        <begin position="1"/>
        <end position="17"/>
    </location>
</feature>
<comment type="caution">
    <text evidence="2">The sequence shown here is derived from an EMBL/GenBank/DDBJ whole genome shotgun (WGS) entry which is preliminary data.</text>
</comment>
<name>A0A267GS43_9PLAT</name>
<organism evidence="2 3">
    <name type="scientific">Macrostomum lignano</name>
    <dbReference type="NCBI Taxonomy" id="282301"/>
    <lineage>
        <taxon>Eukaryota</taxon>
        <taxon>Metazoa</taxon>
        <taxon>Spiralia</taxon>
        <taxon>Lophotrochozoa</taxon>
        <taxon>Platyhelminthes</taxon>
        <taxon>Rhabditophora</taxon>
        <taxon>Macrostomorpha</taxon>
        <taxon>Macrostomida</taxon>
        <taxon>Macrostomidae</taxon>
        <taxon>Macrostomum</taxon>
    </lineage>
</organism>
<reference evidence="2 3" key="1">
    <citation type="submission" date="2017-06" db="EMBL/GenBank/DDBJ databases">
        <title>A platform for efficient transgenesis in Macrostomum lignano, a flatworm model organism for stem cell research.</title>
        <authorList>
            <person name="Berezikov E."/>
        </authorList>
    </citation>
    <scope>NUCLEOTIDE SEQUENCE [LARGE SCALE GENOMIC DNA]</scope>
    <source>
        <strain evidence="2">DV1</strain>
        <tissue evidence="2">Whole organism</tissue>
    </source>
</reference>
<evidence type="ECO:0000313" key="2">
    <source>
        <dbReference type="EMBL" id="PAA88846.1"/>
    </source>
</evidence>
<proteinExistence type="predicted"/>
<protein>
    <submittedName>
        <fullName evidence="2">Uncharacterized protein</fullName>
    </submittedName>
</protein>
<gene>
    <name evidence="2" type="ORF">BOX15_Mlig003785g1</name>
</gene>
<dbReference type="Proteomes" id="UP000215902">
    <property type="component" value="Unassembled WGS sequence"/>
</dbReference>
<evidence type="ECO:0000313" key="3">
    <source>
        <dbReference type="Proteomes" id="UP000215902"/>
    </source>
</evidence>
<evidence type="ECO:0000256" key="1">
    <source>
        <dbReference type="SAM" id="SignalP"/>
    </source>
</evidence>
<keyword evidence="3" id="KW-1185">Reference proteome</keyword>
<dbReference type="EMBL" id="NIVC01000173">
    <property type="protein sequence ID" value="PAA88846.1"/>
    <property type="molecule type" value="Genomic_DNA"/>
</dbReference>
<feature type="chain" id="PRO_5013283743" evidence="1">
    <location>
        <begin position="18"/>
        <end position="82"/>
    </location>
</feature>